<protein>
    <submittedName>
        <fullName evidence="2">Uncharacterized protein</fullName>
    </submittedName>
</protein>
<keyword evidence="1" id="KW-1133">Transmembrane helix</keyword>
<reference evidence="2 3" key="1">
    <citation type="journal article" date="2010" name="J. Bacteriol.">
        <title>Complete Genome Sequence of Cronobacter turicensis LMG 23827, a foodborne pathogen causing deaths in neonates.</title>
        <authorList>
            <person name="Stephan R."/>
            <person name="Lehner A."/>
            <person name="Tischler P."/>
            <person name="Rattei T."/>
        </authorList>
    </citation>
    <scope>NUCLEOTIDE SEQUENCE [LARGE SCALE GENOMIC DNA]</scope>
    <source>
        <strain evidence="3">DSM 18703 / CCUG 55852 / LMG 23827 / z3032</strain>
    </source>
</reference>
<dbReference type="Proteomes" id="UP000002069">
    <property type="component" value="Chromosome"/>
</dbReference>
<reference evidence="3" key="2">
    <citation type="journal article" date="2011" name="J. Bacteriol.">
        <title>Complete genome sequence of Cronobacter turicensis LMG 23827, a food-borne pathogen causing deaths in neonates.</title>
        <authorList>
            <person name="Stephan R."/>
            <person name="Lehner A."/>
            <person name="Tischler P."/>
            <person name="Rattei T."/>
        </authorList>
    </citation>
    <scope>NUCLEOTIDE SEQUENCE [LARGE SCALE GENOMIC DNA]</scope>
    <source>
        <strain evidence="3">DSM 18703 / CCUG 55852 / LMG 23827 / z3032</strain>
    </source>
</reference>
<sequence length="112" mass="12278">MLACLTEVVEARREAVLLTVEVVLLVRFAVVFRFSLAVFAVFVLVFVSLLLFLAVFVLVFFFTVLACAFCTFEARVCSDACAHGANASDEVINKAQSVRAIFVLRATEHSPA</sequence>
<feature type="transmembrane region" description="Helical" evidence="1">
    <location>
        <begin position="15"/>
        <end position="32"/>
    </location>
</feature>
<gene>
    <name evidence="2" type="ordered locus">Ctu_19790</name>
</gene>
<dbReference type="EMBL" id="FN543093">
    <property type="protein sequence ID" value="CBA30565.1"/>
    <property type="molecule type" value="Genomic_DNA"/>
</dbReference>
<keyword evidence="1" id="KW-0472">Membrane</keyword>
<evidence type="ECO:0000313" key="3">
    <source>
        <dbReference type="Proteomes" id="UP000002069"/>
    </source>
</evidence>
<name>C9Y3K7_CROTZ</name>
<evidence type="ECO:0000256" key="1">
    <source>
        <dbReference type="SAM" id="Phobius"/>
    </source>
</evidence>
<accession>C9Y3K7</accession>
<keyword evidence="3" id="KW-1185">Reference proteome</keyword>
<dbReference type="KEGG" id="ctu:CTU_19790"/>
<evidence type="ECO:0000313" key="2">
    <source>
        <dbReference type="EMBL" id="CBA30565.1"/>
    </source>
</evidence>
<dbReference type="AlphaFoldDB" id="C9Y3K7"/>
<keyword evidence="1" id="KW-0812">Transmembrane</keyword>
<proteinExistence type="predicted"/>
<feature type="transmembrane region" description="Helical" evidence="1">
    <location>
        <begin position="39"/>
        <end position="65"/>
    </location>
</feature>
<organism evidence="2 3">
    <name type="scientific">Cronobacter turicensis (strain DSM 18703 / CCUG 55852 / LMG 23827 / z3032)</name>
    <dbReference type="NCBI Taxonomy" id="693216"/>
    <lineage>
        <taxon>Bacteria</taxon>
        <taxon>Pseudomonadati</taxon>
        <taxon>Pseudomonadota</taxon>
        <taxon>Gammaproteobacteria</taxon>
        <taxon>Enterobacterales</taxon>
        <taxon>Enterobacteriaceae</taxon>
        <taxon>Cronobacter</taxon>
    </lineage>
</organism>
<dbReference type="HOGENOM" id="CLU_145291_0_0_6"/>